<sequence>MATVAMAPELPAQQSQSEETLSTLPDPRSPLTSPELSRSNSTSPHHPELSNEVAALSNKLIHAINHQTDLEDSLNATRHGLDSAQERVRQLEPLVQEHKSLVANGILVRQTDVEAEILRLKTSLADERRQRAKAENDKMGIEQELESLTTELFEEANKMVSAARKDARKEREPLERRNEQLQAQLNDAELLLASHQEQLAELKISMQDMTVHRTDLEASTNASTAPSTPAPENQDQMSKIFDALNLSPTTPGRDEIPPAPPMSFTHLLQPVLRLDLQAYEDFHALLAMSRKSQPSSRVTSGNYGSLNGLGLGNLTNREQSQVPDRMPSNGSTSSLSASNIHHSSPSTPNLPASTNSSFSSRDAPVSGTPLKETPFYKRALTEDIEPTLRLDLSPGLSWLARRTVINSMCEGKLIVEPTPPAARLYHPPCALCGEQGRGEKQARTHRFRTSESESAQRYPLCKYCLTRVRATCDFLGFLRMVKDGYWRTDGAEAEAIAWEESVRLRERMFWSRIGGGVVPAFLRAREDTPRSSTEDEKPSPNFADSQTSLSSHDTKLEKSSQPVQETTLEQSLPALADTKPASPPSWVQNHKSEHAIPPPKDITPSLPFDGNDPVQTNGNRPSLSRTSTRPRGMSRTESTGRGSVARRAAMFERGTSEDGASRQLQTSLQDSIKSRSPVTGRSPSPAVRPQASEPSVSMSQLERGTCGTIPGSFDF</sequence>
<dbReference type="CDD" id="cd21044">
    <property type="entry name" value="Rab11BD_RAB3IP_like"/>
    <property type="match status" value="1"/>
</dbReference>
<dbReference type="GO" id="GO:0070319">
    <property type="term" value="C:Golgi to plasma membrane transport vesicle"/>
    <property type="evidence" value="ECO:0007669"/>
    <property type="project" value="TreeGrafter"/>
</dbReference>
<evidence type="ECO:0000256" key="2">
    <source>
        <dbReference type="SAM" id="Coils"/>
    </source>
</evidence>
<reference evidence="5 6" key="1">
    <citation type="journal article" date="2020" name="Genomics">
        <title>Complete, high-quality genomes from long-read metagenomic sequencing of two wolf lichen thalli reveals enigmatic genome architecture.</title>
        <authorList>
            <person name="McKenzie S.K."/>
            <person name="Walston R.F."/>
            <person name="Allen J.L."/>
        </authorList>
    </citation>
    <scope>NUCLEOTIDE SEQUENCE [LARGE SCALE GENOMIC DNA]</scope>
    <source>
        <strain evidence="5">WasteWater1</strain>
    </source>
</reference>
<evidence type="ECO:0000256" key="1">
    <source>
        <dbReference type="ARBA" id="ARBA00023054"/>
    </source>
</evidence>
<dbReference type="Pfam" id="PF06428">
    <property type="entry name" value="Sec2p"/>
    <property type="match status" value="1"/>
</dbReference>
<keyword evidence="1 2" id="KW-0175">Coiled coil</keyword>
<evidence type="ECO:0000313" key="6">
    <source>
        <dbReference type="Proteomes" id="UP000593566"/>
    </source>
</evidence>
<dbReference type="GO" id="GO:0051286">
    <property type="term" value="C:cell tip"/>
    <property type="evidence" value="ECO:0007669"/>
    <property type="project" value="TreeGrafter"/>
</dbReference>
<name>A0A8H6CGH0_9LECA</name>
<dbReference type="GO" id="GO:0006887">
    <property type="term" value="P:exocytosis"/>
    <property type="evidence" value="ECO:0007669"/>
    <property type="project" value="TreeGrafter"/>
</dbReference>
<organism evidence="5 6">
    <name type="scientific">Letharia lupina</name>
    <dbReference type="NCBI Taxonomy" id="560253"/>
    <lineage>
        <taxon>Eukaryota</taxon>
        <taxon>Fungi</taxon>
        <taxon>Dikarya</taxon>
        <taxon>Ascomycota</taxon>
        <taxon>Pezizomycotina</taxon>
        <taxon>Lecanoromycetes</taxon>
        <taxon>OSLEUM clade</taxon>
        <taxon>Lecanoromycetidae</taxon>
        <taxon>Lecanorales</taxon>
        <taxon>Lecanorineae</taxon>
        <taxon>Parmeliaceae</taxon>
        <taxon>Letharia</taxon>
    </lineage>
</organism>
<evidence type="ECO:0000313" key="5">
    <source>
        <dbReference type="EMBL" id="KAF6222938.1"/>
    </source>
</evidence>
<feature type="compositionally biased region" description="Polar residues" evidence="3">
    <location>
        <begin position="347"/>
        <end position="360"/>
    </location>
</feature>
<dbReference type="Pfam" id="PF25555">
    <property type="entry name" value="RAB3A-like_C"/>
    <property type="match status" value="1"/>
</dbReference>
<feature type="compositionally biased region" description="Polar residues" evidence="3">
    <location>
        <begin position="692"/>
        <end position="702"/>
    </location>
</feature>
<feature type="compositionally biased region" description="Low complexity" evidence="3">
    <location>
        <begin position="299"/>
        <end position="316"/>
    </location>
</feature>
<proteinExistence type="predicted"/>
<dbReference type="InterPro" id="IPR009449">
    <property type="entry name" value="Sec2_N"/>
</dbReference>
<feature type="compositionally biased region" description="Low complexity" evidence="3">
    <location>
        <begin position="620"/>
        <end position="631"/>
    </location>
</feature>
<feature type="coiled-coil region" evidence="2">
    <location>
        <begin position="117"/>
        <end position="205"/>
    </location>
</feature>
<dbReference type="RefSeq" id="XP_037152284.1">
    <property type="nucleotide sequence ID" value="XM_037291922.1"/>
</dbReference>
<gene>
    <name evidence="5" type="ORF">HO133_000989</name>
</gene>
<keyword evidence="6" id="KW-1185">Reference proteome</keyword>
<dbReference type="PANTHER" id="PTHR14430:SF0">
    <property type="entry name" value="SEC2P DOMAIN-CONTAINING PROTEIN"/>
    <property type="match status" value="1"/>
</dbReference>
<feature type="compositionally biased region" description="Polar residues" evidence="3">
    <location>
        <begin position="559"/>
        <end position="570"/>
    </location>
</feature>
<feature type="region of interest" description="Disordered" evidence="3">
    <location>
        <begin position="289"/>
        <end position="371"/>
    </location>
</feature>
<feature type="compositionally biased region" description="Basic and acidic residues" evidence="3">
    <location>
        <begin position="524"/>
        <end position="538"/>
    </location>
</feature>
<feature type="compositionally biased region" description="Polar residues" evidence="3">
    <location>
        <begin position="12"/>
        <end position="23"/>
    </location>
</feature>
<dbReference type="InterPro" id="IPR040351">
    <property type="entry name" value="RAB3IL/RAB3IP/Sec2"/>
</dbReference>
<dbReference type="Gene3D" id="6.10.140.910">
    <property type="match status" value="1"/>
</dbReference>
<feature type="region of interest" description="Disordered" evidence="3">
    <location>
        <begin position="524"/>
        <end position="715"/>
    </location>
</feature>
<feature type="compositionally biased region" description="Low complexity" evidence="3">
    <location>
        <begin position="328"/>
        <end position="346"/>
    </location>
</feature>
<dbReference type="GO" id="GO:0005085">
    <property type="term" value="F:guanyl-nucleotide exchange factor activity"/>
    <property type="evidence" value="ECO:0007669"/>
    <property type="project" value="InterPro"/>
</dbReference>
<protein>
    <recommendedName>
        <fullName evidence="4">GDP/GTP exchange factor Sec2 N-terminal domain-containing protein</fullName>
    </recommendedName>
</protein>
<dbReference type="PANTHER" id="PTHR14430">
    <property type="entry name" value="RABIN3-RELATED"/>
    <property type="match status" value="1"/>
</dbReference>
<feature type="domain" description="GDP/GTP exchange factor Sec2 N-terminal" evidence="4">
    <location>
        <begin position="67"/>
        <end position="210"/>
    </location>
</feature>
<feature type="region of interest" description="Disordered" evidence="3">
    <location>
        <begin position="1"/>
        <end position="49"/>
    </location>
</feature>
<evidence type="ECO:0000259" key="4">
    <source>
        <dbReference type="Pfam" id="PF06428"/>
    </source>
</evidence>
<evidence type="ECO:0000256" key="3">
    <source>
        <dbReference type="SAM" id="MobiDB-lite"/>
    </source>
</evidence>
<dbReference type="GeneID" id="59329407"/>
<feature type="compositionally biased region" description="Polar residues" evidence="3">
    <location>
        <begin position="542"/>
        <end position="551"/>
    </location>
</feature>
<feature type="compositionally biased region" description="Polar residues" evidence="3">
    <location>
        <begin position="662"/>
        <end position="682"/>
    </location>
</feature>
<dbReference type="AlphaFoldDB" id="A0A8H6CGH0"/>
<comment type="caution">
    <text evidence="5">The sequence shown here is derived from an EMBL/GenBank/DDBJ whole genome shotgun (WGS) entry which is preliminary data.</text>
</comment>
<accession>A0A8H6CGH0</accession>
<dbReference type="EMBL" id="JACCJB010000011">
    <property type="protein sequence ID" value="KAF6222938.1"/>
    <property type="molecule type" value="Genomic_DNA"/>
</dbReference>
<dbReference type="Proteomes" id="UP000593566">
    <property type="component" value="Unassembled WGS sequence"/>
</dbReference>
<feature type="compositionally biased region" description="Polar residues" evidence="3">
    <location>
        <begin position="30"/>
        <end position="44"/>
    </location>
</feature>
<dbReference type="SUPFAM" id="SSF144284">
    <property type="entry name" value="Sec2 N-terminal region"/>
    <property type="match status" value="1"/>
</dbReference>